<organism evidence="2 3">
    <name type="scientific">Verrucomicrobia subdivision 6 bacterium BACL9 MAG-120507-bin52</name>
    <dbReference type="NCBI Taxonomy" id="1655590"/>
    <lineage>
        <taxon>Bacteria</taxon>
        <taxon>Pseudomonadati</taxon>
        <taxon>Verrucomicrobiota</taxon>
        <taxon>Verrucomicrobiia</taxon>
        <taxon>Verrucomicrobiales</taxon>
        <taxon>Verrucomicrobia subdivision 6</taxon>
    </lineage>
</organism>
<evidence type="ECO:0000313" key="3">
    <source>
        <dbReference type="Proteomes" id="UP000051269"/>
    </source>
</evidence>
<protein>
    <submittedName>
        <fullName evidence="2">Uncharacterized protein</fullName>
    </submittedName>
</protein>
<dbReference type="Proteomes" id="UP000051269">
    <property type="component" value="Unassembled WGS sequence"/>
</dbReference>
<sequence>MTIPAVGIKYVLMRKLLILGVFGLWLSHLQGEDAPDVPDFRPAKVEPTTQGAEAPSPTAQKVPDGMKEDYPVEKDENISLNKIYTYLNDADPKRNPPPPPDNQMMVYEPKYWDHGAILAKDRAARQGNIFVINWQNDGEPADFTVRLDYRQVMSRERVMTKTQDYKNFDGYEKTVLKVTGDDYLRGGKVHSWRISIVRDGKIVAEKKSFIW</sequence>
<name>A0A0R2RE71_9BACT</name>
<gene>
    <name evidence="2" type="ORF">ABR82_06970</name>
</gene>
<dbReference type="EMBL" id="LIBO01000261">
    <property type="protein sequence ID" value="KRO60839.1"/>
    <property type="molecule type" value="Genomic_DNA"/>
</dbReference>
<dbReference type="AlphaFoldDB" id="A0A0R2RE71"/>
<evidence type="ECO:0000313" key="2">
    <source>
        <dbReference type="EMBL" id="KRO60839.1"/>
    </source>
</evidence>
<evidence type="ECO:0000256" key="1">
    <source>
        <dbReference type="SAM" id="MobiDB-lite"/>
    </source>
</evidence>
<feature type="region of interest" description="Disordered" evidence="1">
    <location>
        <begin position="36"/>
        <end position="65"/>
    </location>
</feature>
<proteinExistence type="predicted"/>
<accession>A0A0R2RE71</accession>
<reference evidence="2 3" key="1">
    <citation type="submission" date="2015-10" db="EMBL/GenBank/DDBJ databases">
        <title>Metagenome-Assembled Genomes uncover a global brackish microbiome.</title>
        <authorList>
            <person name="Hugerth L.W."/>
            <person name="Larsson J."/>
            <person name="Alneberg J."/>
            <person name="Lindh M.V."/>
            <person name="Legrand C."/>
            <person name="Pinhassi J."/>
            <person name="Andersson A.F."/>
        </authorList>
    </citation>
    <scope>NUCLEOTIDE SEQUENCE [LARGE SCALE GENOMIC DNA]</scope>
    <source>
        <strain evidence="2">BACL18 MAG-120507-bin52</strain>
    </source>
</reference>
<comment type="caution">
    <text evidence="2">The sequence shown here is derived from an EMBL/GenBank/DDBJ whole genome shotgun (WGS) entry which is preliminary data.</text>
</comment>